<evidence type="ECO:0000259" key="2">
    <source>
        <dbReference type="Pfam" id="PF13360"/>
    </source>
</evidence>
<dbReference type="InterPro" id="IPR053143">
    <property type="entry name" value="Arylsulfate_ST"/>
</dbReference>
<feature type="chain" id="PRO_5034175671" evidence="1">
    <location>
        <begin position="22"/>
        <end position="317"/>
    </location>
</feature>
<dbReference type="Gene3D" id="2.130.10.10">
    <property type="entry name" value="YVTN repeat-like/Quinoprotein amine dehydrogenase"/>
    <property type="match status" value="1"/>
</dbReference>
<dbReference type="EMBL" id="CP063458">
    <property type="protein sequence ID" value="QOV87395.1"/>
    <property type="molecule type" value="Genomic_DNA"/>
</dbReference>
<dbReference type="Proteomes" id="UP000593765">
    <property type="component" value="Chromosome"/>
</dbReference>
<dbReference type="RefSeq" id="WP_206290295.1">
    <property type="nucleotide sequence ID" value="NZ_CP063458.1"/>
</dbReference>
<dbReference type="InterPro" id="IPR002372">
    <property type="entry name" value="PQQ_rpt_dom"/>
</dbReference>
<evidence type="ECO:0000256" key="1">
    <source>
        <dbReference type="SAM" id="SignalP"/>
    </source>
</evidence>
<keyword evidence="4" id="KW-1185">Reference proteome</keyword>
<feature type="domain" description="Pyrrolo-quinoline quinone repeat" evidence="2">
    <location>
        <begin position="40"/>
        <end position="293"/>
    </location>
</feature>
<evidence type="ECO:0000313" key="4">
    <source>
        <dbReference type="Proteomes" id="UP000593765"/>
    </source>
</evidence>
<dbReference type="PANTHER" id="PTHR35340">
    <property type="entry name" value="PQQ ENZYME REPEAT PROTEIN-RELATED"/>
    <property type="match status" value="1"/>
</dbReference>
<dbReference type="Pfam" id="PF13360">
    <property type="entry name" value="PQQ_2"/>
    <property type="match status" value="1"/>
</dbReference>
<sequence length="317" mass="34792">MRLSLSACFLMLGLITGPATAEQAAPTGRRVLALDYSVKRLAMVDSAGKVLWQRETKGSHDLHQLPNGNILVGDGWTRVIEIQPAQGGNAEKVVWEYDAAKQNRTDGKKVEVHAFQRLADGNTMIAESGPARIIEVDKDCKLVKEIKLKTVHPSTHSDTRLARKLDNGHYLVCQEADGTLREYDGDGKVVWEYEVPLFDKKPAGGHGPEAWGNHLFGAVRLPSGNTLIATGNGHSVIEVTPAKEVVWHLKQNDIPGVTLAWVTTLQVLPNGNIVIGNCHAGDKNPQIVEVSREKKLVWQYKDFKLFGNAMSNSLVID</sequence>
<accession>A0A7M2WPE4</accession>
<dbReference type="SUPFAM" id="SSF101898">
    <property type="entry name" value="NHL repeat"/>
    <property type="match status" value="1"/>
</dbReference>
<dbReference type="PANTHER" id="PTHR35340:SF5">
    <property type="entry name" value="ASST-DOMAIN-CONTAINING PROTEIN"/>
    <property type="match status" value="1"/>
</dbReference>
<dbReference type="InterPro" id="IPR015943">
    <property type="entry name" value="WD40/YVTN_repeat-like_dom_sf"/>
</dbReference>
<gene>
    <name evidence="3" type="ORF">IPV69_13955</name>
</gene>
<dbReference type="AlphaFoldDB" id="A0A7M2WPE4"/>
<protein>
    <submittedName>
        <fullName evidence="3">PQQ-binding-like beta-propeller repeat protein</fullName>
    </submittedName>
</protein>
<feature type="signal peptide" evidence="1">
    <location>
        <begin position="1"/>
        <end position="21"/>
    </location>
</feature>
<organism evidence="3 4">
    <name type="scientific">Humisphaera borealis</name>
    <dbReference type="NCBI Taxonomy" id="2807512"/>
    <lineage>
        <taxon>Bacteria</taxon>
        <taxon>Pseudomonadati</taxon>
        <taxon>Planctomycetota</taxon>
        <taxon>Phycisphaerae</taxon>
        <taxon>Tepidisphaerales</taxon>
        <taxon>Tepidisphaeraceae</taxon>
        <taxon>Humisphaera</taxon>
    </lineage>
</organism>
<dbReference type="KEGG" id="hbs:IPV69_13955"/>
<proteinExistence type="predicted"/>
<reference evidence="3 4" key="1">
    <citation type="submission" date="2020-10" db="EMBL/GenBank/DDBJ databases">
        <title>Wide distribution of Phycisphaera-like planctomycetes from WD2101 soil group in peatlands and genome analysis of the first cultivated representative.</title>
        <authorList>
            <person name="Dedysh S.N."/>
            <person name="Beletsky A.V."/>
            <person name="Ivanova A."/>
            <person name="Kulichevskaya I.S."/>
            <person name="Suzina N.E."/>
            <person name="Philippov D.A."/>
            <person name="Rakitin A.L."/>
            <person name="Mardanov A.V."/>
            <person name="Ravin N.V."/>
        </authorList>
    </citation>
    <scope>NUCLEOTIDE SEQUENCE [LARGE SCALE GENOMIC DNA]</scope>
    <source>
        <strain evidence="3 4">M1803</strain>
    </source>
</reference>
<evidence type="ECO:0000313" key="3">
    <source>
        <dbReference type="EMBL" id="QOV87395.1"/>
    </source>
</evidence>
<name>A0A7M2WPE4_9BACT</name>
<keyword evidence="1" id="KW-0732">Signal</keyword>